<reference evidence="1" key="1">
    <citation type="submission" date="2014-09" db="EMBL/GenBank/DDBJ databases">
        <authorList>
            <person name="Magalhaes I.L.F."/>
            <person name="Oliveira U."/>
            <person name="Santos F.R."/>
            <person name="Vidigal T.H.D.A."/>
            <person name="Brescovit A.D."/>
            <person name="Santos A.J."/>
        </authorList>
    </citation>
    <scope>NUCLEOTIDE SEQUENCE</scope>
    <source>
        <tissue evidence="1">Shoot tissue taken approximately 20 cm above the soil surface</tissue>
    </source>
</reference>
<sequence length="49" mass="5615">MFCAYLDTWHTPVEVHQFPSNFGSAITKWYAVTNTNMKTPRALAKKPKS</sequence>
<proteinExistence type="predicted"/>
<dbReference type="EMBL" id="GBRH01258633">
    <property type="protein sequence ID" value="JAD39262.1"/>
    <property type="molecule type" value="Transcribed_RNA"/>
</dbReference>
<accession>A0A0A8ZWU8</accession>
<organism evidence="1">
    <name type="scientific">Arundo donax</name>
    <name type="common">Giant reed</name>
    <name type="synonym">Donax arundinaceus</name>
    <dbReference type="NCBI Taxonomy" id="35708"/>
    <lineage>
        <taxon>Eukaryota</taxon>
        <taxon>Viridiplantae</taxon>
        <taxon>Streptophyta</taxon>
        <taxon>Embryophyta</taxon>
        <taxon>Tracheophyta</taxon>
        <taxon>Spermatophyta</taxon>
        <taxon>Magnoliopsida</taxon>
        <taxon>Liliopsida</taxon>
        <taxon>Poales</taxon>
        <taxon>Poaceae</taxon>
        <taxon>PACMAD clade</taxon>
        <taxon>Arundinoideae</taxon>
        <taxon>Arundineae</taxon>
        <taxon>Arundo</taxon>
    </lineage>
</organism>
<protein>
    <submittedName>
        <fullName evidence="1">Uncharacterized protein</fullName>
    </submittedName>
</protein>
<dbReference type="AlphaFoldDB" id="A0A0A8ZWU8"/>
<reference evidence="1" key="2">
    <citation type="journal article" date="2015" name="Data Brief">
        <title>Shoot transcriptome of the giant reed, Arundo donax.</title>
        <authorList>
            <person name="Barrero R.A."/>
            <person name="Guerrero F.D."/>
            <person name="Moolhuijzen P."/>
            <person name="Goolsby J.A."/>
            <person name="Tidwell J."/>
            <person name="Bellgard S.E."/>
            <person name="Bellgard M.I."/>
        </authorList>
    </citation>
    <scope>NUCLEOTIDE SEQUENCE</scope>
    <source>
        <tissue evidence="1">Shoot tissue taken approximately 20 cm above the soil surface</tissue>
    </source>
</reference>
<evidence type="ECO:0000313" key="1">
    <source>
        <dbReference type="EMBL" id="JAD39262.1"/>
    </source>
</evidence>
<name>A0A0A8ZWU8_ARUDO</name>